<feature type="transmembrane region" description="Helical" evidence="2">
    <location>
        <begin position="196"/>
        <end position="220"/>
    </location>
</feature>
<accession>A0A8B8PQS8</accession>
<keyword evidence="2" id="KW-0812">Transmembrane</keyword>
<proteinExistence type="predicted"/>
<keyword evidence="4" id="KW-1185">Reference proteome</keyword>
<feature type="transmembrane region" description="Helical" evidence="2">
    <location>
        <begin position="537"/>
        <end position="558"/>
    </location>
</feature>
<evidence type="ECO:0000256" key="1">
    <source>
        <dbReference type="SAM" id="MobiDB-lite"/>
    </source>
</evidence>
<feature type="transmembrane region" description="Helical" evidence="2">
    <location>
        <begin position="69"/>
        <end position="88"/>
    </location>
</feature>
<evidence type="ECO:0000256" key="2">
    <source>
        <dbReference type="SAM" id="Phobius"/>
    </source>
</evidence>
<sequence length="600" mass="66797">MSFVLYLLANLLAYMNLKPLAQTISLFLSVLGRLLFRCLHEMIIPAEMIQVFSFHGFQVEMGSRSRRQAVLPVLLMIVIFGVSLKVIAGSTLSSHGRAPGRHLLQVDNASDTIRYSGDNTVRVDPLDNFKKYRGGYNLTNKHYWSSTIFTGVYGYAVAILWLLIGVAYGFYMLLARFCGRRENCRELQKRSECHKLCPLWPVLIALTFAVLAIGAVGLVLGANAKFHSRAKTVVSIIINTADDASKTIYNTTGAMRDIKDTLEVSNGSAYASSFLMTTSEKLDSEAADIQIQARKNRRLIDKGLEIVYIVTTATICLNLVAVIALSVSGFLRLRHLLYWLIVLCWLLTVLCWIFFGLYFFLDKFSSDTCTVLDDFQQDPNNNSLSSILPCDELRSAKSILSDVSAGIYDMVNKVNANISYLQATSFPNLMYVCNPFSPPPEYDYQPDKCPGNTIRIGDIPKVLKIFTCSDPNEDNCSGGQYLSASNYKTVEAYTSSIQSLLNAYPGMESLIECQSVKDAFSQILTKHCGPLKRYAQMVWASLVFLSVIMASLVLIWTAKAIQDQKHQHSDGSVKPHCAAPDPQEPGKTKEFQDNVEYGSV</sequence>
<keyword evidence="2" id="KW-1133">Transmembrane helix</keyword>
<evidence type="ECO:0000313" key="4">
    <source>
        <dbReference type="Proteomes" id="UP000827889"/>
    </source>
</evidence>
<protein>
    <submittedName>
        <fullName evidence="5">Uncharacterized protein LOC115745269 isoform X1</fullName>
    </submittedName>
</protein>
<evidence type="ECO:0000313" key="5">
    <source>
        <dbReference type="RefSeq" id="XP_030536583.1"/>
    </source>
</evidence>
<reference evidence="4" key="1">
    <citation type="submission" date="2025-05" db="UniProtKB">
        <authorList>
            <consortium name="RefSeq"/>
        </authorList>
    </citation>
    <scope>NUCLEOTIDE SEQUENCE [LARGE SCALE GENOMIC DNA]</scope>
</reference>
<feature type="signal peptide" evidence="3">
    <location>
        <begin position="1"/>
        <end position="23"/>
    </location>
</feature>
<gene>
    <name evidence="5" type="primary">LOC115745269</name>
</gene>
<feature type="chain" id="PRO_5034761210" evidence="3">
    <location>
        <begin position="24"/>
        <end position="600"/>
    </location>
</feature>
<dbReference type="AlphaFoldDB" id="A0A8B8PQS8"/>
<keyword evidence="3" id="KW-0732">Signal</keyword>
<dbReference type="PANTHER" id="PTHR31414:SF18">
    <property type="entry name" value="TRANSMEMBRANE PROTEIN-RELATED"/>
    <property type="match status" value="1"/>
</dbReference>
<dbReference type="RefSeq" id="XP_030536583.1">
    <property type="nucleotide sequence ID" value="XM_030680723.2"/>
</dbReference>
<dbReference type="Proteomes" id="UP000827889">
    <property type="component" value="Chromosome 1"/>
</dbReference>
<dbReference type="KEGG" id="rarg:115745269"/>
<dbReference type="GeneID" id="115745269"/>
<evidence type="ECO:0000256" key="3">
    <source>
        <dbReference type="SAM" id="SignalP"/>
    </source>
</evidence>
<feature type="transmembrane region" description="Helical" evidence="2">
    <location>
        <begin position="20"/>
        <end position="39"/>
    </location>
</feature>
<reference evidence="5" key="2">
    <citation type="submission" date="2025-08" db="UniProtKB">
        <authorList>
            <consortium name="RefSeq"/>
        </authorList>
    </citation>
    <scope>IDENTIFICATION</scope>
    <source>
        <tissue evidence="5">Leaf</tissue>
    </source>
</reference>
<keyword evidence="2" id="KW-0472">Membrane</keyword>
<name>A0A8B8PQS8_9MYRT</name>
<dbReference type="InterPro" id="IPR040283">
    <property type="entry name" value="DDB_G0292058-like"/>
</dbReference>
<feature type="transmembrane region" description="Helical" evidence="2">
    <location>
        <begin position="337"/>
        <end position="361"/>
    </location>
</feature>
<feature type="transmembrane region" description="Helical" evidence="2">
    <location>
        <begin position="152"/>
        <end position="175"/>
    </location>
</feature>
<feature type="region of interest" description="Disordered" evidence="1">
    <location>
        <begin position="567"/>
        <end position="600"/>
    </location>
</feature>
<organism evidence="4 5">
    <name type="scientific">Rhodamnia argentea</name>
    <dbReference type="NCBI Taxonomy" id="178133"/>
    <lineage>
        <taxon>Eukaryota</taxon>
        <taxon>Viridiplantae</taxon>
        <taxon>Streptophyta</taxon>
        <taxon>Embryophyta</taxon>
        <taxon>Tracheophyta</taxon>
        <taxon>Spermatophyta</taxon>
        <taxon>Magnoliopsida</taxon>
        <taxon>eudicotyledons</taxon>
        <taxon>Gunneridae</taxon>
        <taxon>Pentapetalae</taxon>
        <taxon>rosids</taxon>
        <taxon>malvids</taxon>
        <taxon>Myrtales</taxon>
        <taxon>Myrtaceae</taxon>
        <taxon>Myrtoideae</taxon>
        <taxon>Myrteae</taxon>
        <taxon>Australasian group</taxon>
        <taxon>Rhodamnia</taxon>
    </lineage>
</organism>
<dbReference type="PANTHER" id="PTHR31414">
    <property type="entry name" value="TRANSMEMBRANE PROTEIN DDB_G0292058"/>
    <property type="match status" value="1"/>
</dbReference>
<dbReference type="GO" id="GO:0016020">
    <property type="term" value="C:membrane"/>
    <property type="evidence" value="ECO:0007669"/>
    <property type="project" value="TreeGrafter"/>
</dbReference>
<feature type="transmembrane region" description="Helical" evidence="2">
    <location>
        <begin position="306"/>
        <end position="325"/>
    </location>
</feature>
<dbReference type="OrthoDB" id="1922814at2759"/>